<dbReference type="Proteomes" id="UP000472676">
    <property type="component" value="Unassembled WGS sequence"/>
</dbReference>
<dbReference type="Pfam" id="PF01814">
    <property type="entry name" value="Hemerythrin"/>
    <property type="match status" value="1"/>
</dbReference>
<evidence type="ECO:0000313" key="2">
    <source>
        <dbReference type="EMBL" id="NGY05779.1"/>
    </source>
</evidence>
<dbReference type="CDD" id="cd12109">
    <property type="entry name" value="Hr_FBXL5"/>
    <property type="match status" value="1"/>
</dbReference>
<gene>
    <name evidence="2" type="ORF">G7Y85_13480</name>
</gene>
<feature type="domain" description="Hemerythrin-like" evidence="1">
    <location>
        <begin position="17"/>
        <end position="138"/>
    </location>
</feature>
<dbReference type="RefSeq" id="WP_166257973.1">
    <property type="nucleotide sequence ID" value="NZ_JAAMOW010000007.1"/>
</dbReference>
<keyword evidence="3" id="KW-1185">Reference proteome</keyword>
<evidence type="ECO:0000313" key="3">
    <source>
        <dbReference type="Proteomes" id="UP000472676"/>
    </source>
</evidence>
<dbReference type="EMBL" id="JAAMOW010000007">
    <property type="protein sequence ID" value="NGY05779.1"/>
    <property type="molecule type" value="Genomic_DNA"/>
</dbReference>
<comment type="caution">
    <text evidence="2">The sequence shown here is derived from an EMBL/GenBank/DDBJ whole genome shotgun (WGS) entry which is preliminary data.</text>
</comment>
<proteinExistence type="predicted"/>
<dbReference type="InterPro" id="IPR012312">
    <property type="entry name" value="Hemerythrin-like"/>
</dbReference>
<organism evidence="2 3">
    <name type="scientific">Solimonas terrae</name>
    <dbReference type="NCBI Taxonomy" id="1396819"/>
    <lineage>
        <taxon>Bacteria</taxon>
        <taxon>Pseudomonadati</taxon>
        <taxon>Pseudomonadota</taxon>
        <taxon>Gammaproteobacteria</taxon>
        <taxon>Nevskiales</taxon>
        <taxon>Nevskiaceae</taxon>
        <taxon>Solimonas</taxon>
    </lineage>
</organism>
<dbReference type="AlphaFoldDB" id="A0A6M2BUV5"/>
<dbReference type="InterPro" id="IPR045808">
    <property type="entry name" value="Hr_FBXL5"/>
</dbReference>
<reference evidence="2 3" key="1">
    <citation type="journal article" date="2014" name="Int. J. Syst. Evol. Microbiol.">
        <title>Solimonas terrae sp. nov., isolated from soil.</title>
        <authorList>
            <person name="Kim S.J."/>
            <person name="Moon J.Y."/>
            <person name="Weon H.Y."/>
            <person name="Ahn J.H."/>
            <person name="Chen W.M."/>
            <person name="Kwon S.W."/>
        </authorList>
    </citation>
    <scope>NUCLEOTIDE SEQUENCE [LARGE SCALE GENOMIC DNA]</scope>
    <source>
        <strain evidence="2 3">KIS83-12</strain>
    </source>
</reference>
<dbReference type="GO" id="GO:0006879">
    <property type="term" value="P:intracellular iron ion homeostasis"/>
    <property type="evidence" value="ECO:0007669"/>
    <property type="project" value="InterPro"/>
</dbReference>
<sequence>MQNTTTTARHNMYAVIHKGLRAMMGEALSAAGRCDWSDAADSGRTLAAVRELADFCASHLAHENEFVHPAMEARAPTTAMAATQEHVEHVAAIERLRTQMALIEALDPCVRTVAGEALYRELATFVGDNFLHMHDEETRHNAVLWATYSDAELQAIHQALVSSLSPDEMRQAMRWMLPNASHQERVELLGGMRGNAPAAVFDATMGMLRGLISAADWQKLILALQLETAAAA</sequence>
<accession>A0A6M2BUV5</accession>
<protein>
    <recommendedName>
        <fullName evidence="1">Hemerythrin-like domain-containing protein</fullName>
    </recommendedName>
</protein>
<evidence type="ECO:0000259" key="1">
    <source>
        <dbReference type="Pfam" id="PF01814"/>
    </source>
</evidence>
<name>A0A6M2BUV5_9GAMM</name>
<dbReference type="Gene3D" id="1.20.120.520">
    <property type="entry name" value="nmb1532 protein domain like"/>
    <property type="match status" value="1"/>
</dbReference>